<gene>
    <name evidence="1" type="ORF">ESCAB7627_3801</name>
</gene>
<sequence>MQHYFVDRKMEHFPQCLLLSRLNHFIAIYTERTFCRSILSRR</sequence>
<organism evidence="1 2">
    <name type="scientific">Escherichia albertii (strain TW07627)</name>
    <dbReference type="NCBI Taxonomy" id="502347"/>
    <lineage>
        <taxon>Bacteria</taxon>
        <taxon>Pseudomonadati</taxon>
        <taxon>Pseudomonadota</taxon>
        <taxon>Gammaproteobacteria</taxon>
        <taxon>Enterobacterales</taxon>
        <taxon>Enterobacteriaceae</taxon>
        <taxon>Escherichia</taxon>
    </lineage>
</organism>
<evidence type="ECO:0000313" key="1">
    <source>
        <dbReference type="EMBL" id="EDS89931.1"/>
    </source>
</evidence>
<dbReference type="Proteomes" id="UP000003042">
    <property type="component" value="Unassembled WGS sequence"/>
</dbReference>
<dbReference type="AlphaFoldDB" id="A0ABC9NI42"/>
<comment type="caution">
    <text evidence="1">The sequence shown here is derived from an EMBL/GenBank/DDBJ whole genome shotgun (WGS) entry which is preliminary data.</text>
</comment>
<protein>
    <submittedName>
        <fullName evidence="1">Uncharacterized protein</fullName>
    </submittedName>
</protein>
<dbReference type="EMBL" id="ABKX01000019">
    <property type="protein sequence ID" value="EDS89931.1"/>
    <property type="molecule type" value="Genomic_DNA"/>
</dbReference>
<evidence type="ECO:0000313" key="2">
    <source>
        <dbReference type="Proteomes" id="UP000003042"/>
    </source>
</evidence>
<proteinExistence type="predicted"/>
<accession>A0ABC9NI42</accession>
<reference evidence="1 2" key="1">
    <citation type="submission" date="2008-02" db="EMBL/GenBank/DDBJ databases">
        <title>Annotation of Escherichia albertii TW07627.</title>
        <authorList>
            <person name="Sutton G."/>
            <person name="Whittam T.S."/>
            <person name="Sebastian Y."/>
        </authorList>
    </citation>
    <scope>NUCLEOTIDE SEQUENCE [LARGE SCALE GENOMIC DNA]</scope>
    <source>
        <strain evidence="1 2">TW07627</strain>
    </source>
</reference>
<name>A0ABC9NI42_ESCAT</name>